<evidence type="ECO:0000259" key="6">
    <source>
        <dbReference type="Pfam" id="PF04357"/>
    </source>
</evidence>
<dbReference type="Proteomes" id="UP001199919">
    <property type="component" value="Unassembled WGS sequence"/>
</dbReference>
<comment type="subcellular location">
    <subcellularLocation>
        <location evidence="1">Membrane</location>
        <topology evidence="1">Single-pass membrane protein</topology>
    </subcellularLocation>
</comment>
<dbReference type="EMBL" id="JAJPWV010000007">
    <property type="protein sequence ID" value="MCD8742509.1"/>
    <property type="molecule type" value="Genomic_DNA"/>
</dbReference>
<accession>A0ABS8U8Z4</accession>
<feature type="domain" description="Translocation and assembly module TamB C-terminal" evidence="6">
    <location>
        <begin position="1003"/>
        <end position="1435"/>
    </location>
</feature>
<dbReference type="InterPro" id="IPR007452">
    <property type="entry name" value="TamB_C"/>
</dbReference>
<name>A0ABS8U8Z4_9SPHI</name>
<evidence type="ECO:0000256" key="2">
    <source>
        <dbReference type="ARBA" id="ARBA00022692"/>
    </source>
</evidence>
<reference evidence="7 8" key="1">
    <citation type="submission" date="2021-12" db="EMBL/GenBank/DDBJ databases">
        <title>Mucilaginibacter roseus genome.</title>
        <authorList>
            <person name="Ferreira J.R."/>
            <person name="Newman J.D."/>
        </authorList>
    </citation>
    <scope>NUCLEOTIDE SEQUENCE [LARGE SCALE GENOMIC DNA]</scope>
    <source>
        <strain evidence="7 8">LMG 28454</strain>
    </source>
</reference>
<evidence type="ECO:0000256" key="3">
    <source>
        <dbReference type="ARBA" id="ARBA00022989"/>
    </source>
</evidence>
<comment type="caution">
    <text evidence="7">The sequence shown here is derived from an EMBL/GenBank/DDBJ whole genome shotgun (WGS) entry which is preliminary data.</text>
</comment>
<keyword evidence="8" id="KW-1185">Reference proteome</keyword>
<evidence type="ECO:0000256" key="5">
    <source>
        <dbReference type="SAM" id="MobiDB-lite"/>
    </source>
</evidence>
<sequence length="1483" mass="165623">MISILLLAFQYKPVQTWAAKKATAYLSKELDTKVDIKSLYIRPFSYVVLEGLYVLDKQKDTLLSTPRLTVEVSGFSVFNSIKKRYIDFTSVQLDNGSFYLKKQRDSTTNLQFIIDYFSSGDTTKKASKPWTLNFERIGINNLRFRYKNQLRDTLVKGVNFDDVDVKAFSTVVRNLDLKNHLFKASVNKLTFKEKSGFYLKNLTAQTTVDTNQILLQQLTLQTPNSFLRDHFKMSFDSFDDFSDFERRVNMDGDFKNAHLSSKDVAYFTSSLDKTQFELGINGRIRGRVDNLRATNLLVTAGQSTYVKGNFRVKGLPDWENTFLGLDIEQIATNKKDLDYILKRFTGSNKQMIPAIVSKFGNVNFSGNFSGLQNDFVAYGTFKTKLGRFDTDINLKIGKNGVPSYSGKLTTNQFDLGTLIDDKTIGRTSFTAQVKGSGDELKNLNIAANARLKTFQFKGYTYNNVSVDGTFKRRFIDGLVKINDRNIKLTLDGTLDLNPKLPVYDFTANIQNAHLNKLKLMKDTITVSTTLNADFSGNNLDNINGNIFLTGTRLVNPRTNYVVDSLYLAASGSGRQRLLEFQSDAANGSITGNYSLSTLPDYFKTIVKKYIPSLKTDIKPFKPQDFDFNFKLKDVDPLLAVFVPGLKIPDQGTLIGKFNSAEQTATLTGYIKTIQYNKIILHDLIIDENTAAQYLNANITLSKVDLSDSLYVKDVSITNFLNRDSLNFNVKLSDKNATNQLDLYGLVEFGRDTTAKLKLLPSDVILDREQWKLEEQVRIRLLDGKTQISNFELSNGEQMVTVDGFISDKTEDKLNVVFKQFRMSTLNPLTKPSGIALRGALNGEVILSSLLKAPGMDADLGIDTLMMNATQVGNVKIISNLDNERKKAIVRLNILNRGLETMDIEGAYSLLKDDENALDFDINMNQTEAIIFTPFISNLVSDVKGTISTSLKLTGSLQKPLLNGFVTLNNTGVTVNYLKTPYTLSDRLDVENSVIKIDKMVLKDNRKGQGIVNGTVDLNNISNPTLDIKIDATNLLALNTTFKDNHLYYGTAFGSGDFSFTGPIDNMKIDIRAATQAGTVFNIPLNASSTAADYDFIRFVSHSDTAKKEAEDISKKFNGVTLNFDLSADEGTTVKIVTDYGKLEGNGVTRNLKLNINSLGDFEMFGDFLISSGKFEFTAKNFISKNFQVNQGGTIRWTGDPANAEINLNAVYEVRTNIAPLYTAAGFTSPRGNQQVLVQAQLLLSKSLLLPAIDFDFTFPTEPTIKEDVATYLSDNTNRSQQALSIIVRRSFTAGTGGGNLNEQVLSTASDAVSEFAFNQLNSFIAQSNIKNIDLNIRSFNEASLSVRLFNDRLILNGSLFTNTGSNNLFYNNTNLFNANFNNLTKDFEALYRIRKDGNLTARYSYRVLSGTALSTFNPLDVQYVNGVGLVYQRDFDSVGEFLRNIFRQGRRRTAPTTPNPINPTPAQSPKPAVNYKLRDDDDD</sequence>
<dbReference type="RefSeq" id="WP_232179073.1">
    <property type="nucleotide sequence ID" value="NZ_JAJPWV010000007.1"/>
</dbReference>
<evidence type="ECO:0000313" key="7">
    <source>
        <dbReference type="EMBL" id="MCD8742509.1"/>
    </source>
</evidence>
<organism evidence="7 8">
    <name type="scientific">Mucilaginibacter roseus</name>
    <dbReference type="NCBI Taxonomy" id="1528868"/>
    <lineage>
        <taxon>Bacteria</taxon>
        <taxon>Pseudomonadati</taxon>
        <taxon>Bacteroidota</taxon>
        <taxon>Sphingobacteriia</taxon>
        <taxon>Sphingobacteriales</taxon>
        <taxon>Sphingobacteriaceae</taxon>
        <taxon>Mucilaginibacter</taxon>
    </lineage>
</organism>
<evidence type="ECO:0000256" key="4">
    <source>
        <dbReference type="ARBA" id="ARBA00023136"/>
    </source>
</evidence>
<proteinExistence type="predicted"/>
<evidence type="ECO:0000313" key="8">
    <source>
        <dbReference type="Proteomes" id="UP001199919"/>
    </source>
</evidence>
<feature type="region of interest" description="Disordered" evidence="5">
    <location>
        <begin position="1449"/>
        <end position="1483"/>
    </location>
</feature>
<protein>
    <submittedName>
        <fullName evidence="7">Translocation/assembly module TamB domain-containing protein</fullName>
    </submittedName>
</protein>
<gene>
    <name evidence="7" type="ORF">LT679_18000</name>
</gene>
<keyword evidence="3" id="KW-1133">Transmembrane helix</keyword>
<evidence type="ECO:0000256" key="1">
    <source>
        <dbReference type="ARBA" id="ARBA00004167"/>
    </source>
</evidence>
<feature type="compositionally biased region" description="Pro residues" evidence="5">
    <location>
        <begin position="1457"/>
        <end position="1468"/>
    </location>
</feature>
<keyword evidence="2" id="KW-0812">Transmembrane</keyword>
<dbReference type="Pfam" id="PF04357">
    <property type="entry name" value="TamB"/>
    <property type="match status" value="1"/>
</dbReference>
<keyword evidence="4" id="KW-0472">Membrane</keyword>